<keyword evidence="3" id="KW-1185">Reference proteome</keyword>
<evidence type="ECO:0000256" key="1">
    <source>
        <dbReference type="SAM" id="Phobius"/>
    </source>
</evidence>
<proteinExistence type="predicted"/>
<feature type="transmembrane region" description="Helical" evidence="1">
    <location>
        <begin position="30"/>
        <end position="51"/>
    </location>
</feature>
<reference evidence="2 3" key="1">
    <citation type="submission" date="2019-08" db="EMBL/GenBank/DDBJ databases">
        <title>A chromosome-level genome assembly, high-density linkage maps, and genome scans reveal the genomic architecture of hybrid incompatibilities underlying speciation via character displacement in darters (Percidae: Etheostominae).</title>
        <authorList>
            <person name="Moran R.L."/>
            <person name="Catchen J.M."/>
            <person name="Fuller R.C."/>
        </authorList>
    </citation>
    <scope>NUCLEOTIDE SEQUENCE [LARGE SCALE GENOMIC DNA]</scope>
    <source>
        <strain evidence="2">EspeVRDwgs_2016</strain>
        <tissue evidence="2">Muscle</tissue>
    </source>
</reference>
<sequence>MKQNCVTNSKRKYFVTIQFTNFMCNVKSNYCIGIVILLISQFCPCFNSFYIHQDIYNNLSK</sequence>
<name>A0A5J5DPS8_9PERO</name>
<keyword evidence="1" id="KW-0812">Transmembrane</keyword>
<keyword evidence="1" id="KW-1133">Transmembrane helix</keyword>
<dbReference type="Proteomes" id="UP000327493">
    <property type="component" value="Chromosome 2"/>
</dbReference>
<organism evidence="2 3">
    <name type="scientific">Etheostoma spectabile</name>
    <name type="common">orangethroat darter</name>
    <dbReference type="NCBI Taxonomy" id="54343"/>
    <lineage>
        <taxon>Eukaryota</taxon>
        <taxon>Metazoa</taxon>
        <taxon>Chordata</taxon>
        <taxon>Craniata</taxon>
        <taxon>Vertebrata</taxon>
        <taxon>Euteleostomi</taxon>
        <taxon>Actinopterygii</taxon>
        <taxon>Neopterygii</taxon>
        <taxon>Teleostei</taxon>
        <taxon>Neoteleostei</taxon>
        <taxon>Acanthomorphata</taxon>
        <taxon>Eupercaria</taxon>
        <taxon>Perciformes</taxon>
        <taxon>Percoidei</taxon>
        <taxon>Percidae</taxon>
        <taxon>Etheostomatinae</taxon>
        <taxon>Etheostoma</taxon>
    </lineage>
</organism>
<protein>
    <submittedName>
        <fullName evidence="2">Uncharacterized protein</fullName>
    </submittedName>
</protein>
<dbReference type="AlphaFoldDB" id="A0A5J5DPS8"/>
<evidence type="ECO:0000313" key="2">
    <source>
        <dbReference type="EMBL" id="KAA8595281.1"/>
    </source>
</evidence>
<comment type="caution">
    <text evidence="2">The sequence shown here is derived from an EMBL/GenBank/DDBJ whole genome shotgun (WGS) entry which is preliminary data.</text>
</comment>
<evidence type="ECO:0000313" key="3">
    <source>
        <dbReference type="Proteomes" id="UP000327493"/>
    </source>
</evidence>
<gene>
    <name evidence="2" type="ORF">FQN60_012416</name>
</gene>
<keyword evidence="1" id="KW-0472">Membrane</keyword>
<dbReference type="EMBL" id="VOFY01000002">
    <property type="protein sequence ID" value="KAA8595281.1"/>
    <property type="molecule type" value="Genomic_DNA"/>
</dbReference>
<accession>A0A5J5DPS8</accession>